<accession>A0AAE1P7P1</accession>
<gene>
    <name evidence="1" type="ORF">Pmani_025219</name>
</gene>
<name>A0AAE1P7P1_9EUCA</name>
<reference evidence="1" key="1">
    <citation type="submission" date="2023-11" db="EMBL/GenBank/DDBJ databases">
        <title>Genome assemblies of two species of porcelain crab, Petrolisthes cinctipes and Petrolisthes manimaculis (Anomura: Porcellanidae).</title>
        <authorList>
            <person name="Angst P."/>
        </authorList>
    </citation>
    <scope>NUCLEOTIDE SEQUENCE</scope>
    <source>
        <strain evidence="1">PB745_02</strain>
        <tissue evidence="1">Gill</tissue>
    </source>
</reference>
<evidence type="ECO:0000313" key="2">
    <source>
        <dbReference type="Proteomes" id="UP001292094"/>
    </source>
</evidence>
<dbReference type="Proteomes" id="UP001292094">
    <property type="component" value="Unassembled WGS sequence"/>
</dbReference>
<sequence>MRRCLGWARDIEERLEKMREKSEVRRGRKGGGGEKFGYREKKPPDWYLNPFQLVHWLPEYDHHHDLGILDPPTLYMREPRQLFP</sequence>
<protein>
    <submittedName>
        <fullName evidence="1">Uncharacterized protein</fullName>
    </submittedName>
</protein>
<comment type="caution">
    <text evidence="1">The sequence shown here is derived from an EMBL/GenBank/DDBJ whole genome shotgun (WGS) entry which is preliminary data.</text>
</comment>
<keyword evidence="2" id="KW-1185">Reference proteome</keyword>
<evidence type="ECO:0000313" key="1">
    <source>
        <dbReference type="EMBL" id="KAK4302701.1"/>
    </source>
</evidence>
<proteinExistence type="predicted"/>
<dbReference type="AlphaFoldDB" id="A0AAE1P7P1"/>
<dbReference type="EMBL" id="JAWZYT010002688">
    <property type="protein sequence ID" value="KAK4302701.1"/>
    <property type="molecule type" value="Genomic_DNA"/>
</dbReference>
<organism evidence="1 2">
    <name type="scientific">Petrolisthes manimaculis</name>
    <dbReference type="NCBI Taxonomy" id="1843537"/>
    <lineage>
        <taxon>Eukaryota</taxon>
        <taxon>Metazoa</taxon>
        <taxon>Ecdysozoa</taxon>
        <taxon>Arthropoda</taxon>
        <taxon>Crustacea</taxon>
        <taxon>Multicrustacea</taxon>
        <taxon>Malacostraca</taxon>
        <taxon>Eumalacostraca</taxon>
        <taxon>Eucarida</taxon>
        <taxon>Decapoda</taxon>
        <taxon>Pleocyemata</taxon>
        <taxon>Anomura</taxon>
        <taxon>Galatheoidea</taxon>
        <taxon>Porcellanidae</taxon>
        <taxon>Petrolisthes</taxon>
    </lineage>
</organism>